<evidence type="ECO:0008006" key="3">
    <source>
        <dbReference type="Google" id="ProtNLM"/>
    </source>
</evidence>
<reference evidence="2" key="1">
    <citation type="journal article" date="2019" name="Int. J. Syst. Evol. Microbiol.">
        <title>The Global Catalogue of Microorganisms (GCM) 10K type strain sequencing project: providing services to taxonomists for standard genome sequencing and annotation.</title>
        <authorList>
            <consortium name="The Broad Institute Genomics Platform"/>
            <consortium name="The Broad Institute Genome Sequencing Center for Infectious Disease"/>
            <person name="Wu L."/>
            <person name="Ma J."/>
        </authorList>
    </citation>
    <scope>NUCLEOTIDE SEQUENCE [LARGE SCALE GENOMIC DNA]</scope>
    <source>
        <strain evidence="2">JCM 17688</strain>
    </source>
</reference>
<comment type="caution">
    <text evidence="1">The sequence shown here is derived from an EMBL/GenBank/DDBJ whole genome shotgun (WGS) entry which is preliminary data.</text>
</comment>
<organism evidence="1 2">
    <name type="scientific">Tsukamurella soli</name>
    <dbReference type="NCBI Taxonomy" id="644556"/>
    <lineage>
        <taxon>Bacteria</taxon>
        <taxon>Bacillati</taxon>
        <taxon>Actinomycetota</taxon>
        <taxon>Actinomycetes</taxon>
        <taxon>Mycobacteriales</taxon>
        <taxon>Tsukamurellaceae</taxon>
        <taxon>Tsukamurella</taxon>
    </lineage>
</organism>
<name>A0ABP8K5U2_9ACTN</name>
<accession>A0ABP8K5U2</accession>
<proteinExistence type="predicted"/>
<dbReference type="EMBL" id="BAABFR010000082">
    <property type="protein sequence ID" value="GAA4400785.1"/>
    <property type="molecule type" value="Genomic_DNA"/>
</dbReference>
<evidence type="ECO:0000313" key="1">
    <source>
        <dbReference type="EMBL" id="GAA4400785.1"/>
    </source>
</evidence>
<protein>
    <recommendedName>
        <fullName evidence="3">DUF4276 domain-containing protein</fullName>
    </recommendedName>
</protein>
<evidence type="ECO:0000313" key="2">
    <source>
        <dbReference type="Proteomes" id="UP001500635"/>
    </source>
</evidence>
<sequence>MSELPVIVSVVEGYGEVPSLPVLLRRVALEVHGTLCEVPTPHRLPSGNMRKPDELARAVRTQAQRVGDLGGVLIVMDGDVTDVPCAVDLAEELAPEPGLVSVRTEVVIPVFEFEAWFLAAASSLATHSAVDEIAQDCADAEPAEVPKNDFQP</sequence>
<keyword evidence="2" id="KW-1185">Reference proteome</keyword>
<dbReference type="Proteomes" id="UP001500635">
    <property type="component" value="Unassembled WGS sequence"/>
</dbReference>
<dbReference type="RefSeq" id="WP_344999291.1">
    <property type="nucleotide sequence ID" value="NZ_BAABFR010000082.1"/>
</dbReference>
<gene>
    <name evidence="1" type="ORF">GCM10023147_39700</name>
</gene>